<name>A0A6J4S424_9ACTN</name>
<gene>
    <name evidence="1" type="ORF">AVDCRST_MAG12-1626</name>
</gene>
<evidence type="ECO:0000313" key="1">
    <source>
        <dbReference type="EMBL" id="CAA9483055.1"/>
    </source>
</evidence>
<feature type="non-terminal residue" evidence="1">
    <location>
        <position position="60"/>
    </location>
</feature>
<reference evidence="1" key="1">
    <citation type="submission" date="2020-02" db="EMBL/GenBank/DDBJ databases">
        <authorList>
            <person name="Meier V. D."/>
        </authorList>
    </citation>
    <scope>NUCLEOTIDE SEQUENCE</scope>
    <source>
        <strain evidence="1">AVDCRST_MAG12</strain>
    </source>
</reference>
<dbReference type="EMBL" id="CADCVK010000254">
    <property type="protein sequence ID" value="CAA9483055.1"/>
    <property type="molecule type" value="Genomic_DNA"/>
</dbReference>
<accession>A0A6J4S424</accession>
<dbReference type="AlphaFoldDB" id="A0A6J4S424"/>
<sequence>MILVSVGPTAGALTAPPVVEELAAAGHEVQVILEPGTEHFVGPGSLLSASTVVQNPPGEP</sequence>
<organism evidence="1">
    <name type="scientific">uncultured Rubrobacteraceae bacterium</name>
    <dbReference type="NCBI Taxonomy" id="349277"/>
    <lineage>
        <taxon>Bacteria</taxon>
        <taxon>Bacillati</taxon>
        <taxon>Actinomycetota</taxon>
        <taxon>Rubrobacteria</taxon>
        <taxon>Rubrobacterales</taxon>
        <taxon>Rubrobacteraceae</taxon>
        <taxon>environmental samples</taxon>
    </lineage>
</organism>
<proteinExistence type="predicted"/>
<protein>
    <submittedName>
        <fullName evidence="1">Uncharacterized protein</fullName>
    </submittedName>
</protein>